<protein>
    <submittedName>
        <fullName evidence="1">Uncharacterized protein</fullName>
    </submittedName>
</protein>
<comment type="caution">
    <text evidence="1">The sequence shown here is derived from an EMBL/GenBank/DDBJ whole genome shotgun (WGS) entry which is preliminary data.</text>
</comment>
<name>A0A1V8NVB9_CITBR</name>
<proteinExistence type="predicted"/>
<dbReference type="AlphaFoldDB" id="A0A1V8NVB9"/>
<reference evidence="1 2" key="1">
    <citation type="submission" date="2017-03" db="EMBL/GenBank/DDBJ databases">
        <authorList>
            <person name="Afonso C.L."/>
            <person name="Miller P.J."/>
            <person name="Scott M.A."/>
            <person name="Spackman E."/>
            <person name="Goraichik I."/>
            <person name="Dimitrov K.M."/>
            <person name="Suarez D.L."/>
            <person name="Swayne D.E."/>
        </authorList>
    </citation>
    <scope>NUCLEOTIDE SEQUENCE [LARGE SCALE GENOMIC DNA]</scope>
    <source>
        <strain evidence="1 2">ATCC 51113</strain>
    </source>
</reference>
<gene>
    <name evidence="1" type="ORF">BZK42_19815</name>
</gene>
<dbReference type="Proteomes" id="UP000192573">
    <property type="component" value="Unassembled WGS sequence"/>
</dbReference>
<sequence>MVIKGSYPHLNFLTPKCVNTVNSSRNGGKDREMRKASHPPKSALLVETVNNITFTFAMLPAANWGCHCQEGTLYSGFLD</sequence>
<evidence type="ECO:0000313" key="2">
    <source>
        <dbReference type="Proteomes" id="UP000192573"/>
    </source>
</evidence>
<dbReference type="EMBL" id="NAEW01000011">
    <property type="protein sequence ID" value="OQM40333.1"/>
    <property type="molecule type" value="Genomic_DNA"/>
</dbReference>
<organism evidence="1 2">
    <name type="scientific">Citrobacter braakii</name>
    <dbReference type="NCBI Taxonomy" id="57706"/>
    <lineage>
        <taxon>Bacteria</taxon>
        <taxon>Pseudomonadati</taxon>
        <taxon>Pseudomonadota</taxon>
        <taxon>Gammaproteobacteria</taxon>
        <taxon>Enterobacterales</taxon>
        <taxon>Enterobacteriaceae</taxon>
        <taxon>Citrobacter</taxon>
        <taxon>Citrobacter freundii complex</taxon>
    </lineage>
</organism>
<evidence type="ECO:0000313" key="1">
    <source>
        <dbReference type="EMBL" id="OQM40333.1"/>
    </source>
</evidence>
<accession>A0A1V8NVB9</accession>